<reference evidence="3" key="1">
    <citation type="submission" date="2021-02" db="EMBL/GenBank/DDBJ databases">
        <authorList>
            <person name="Nowell W R."/>
        </authorList>
    </citation>
    <scope>NUCLEOTIDE SEQUENCE</scope>
</reference>
<accession>A0A813VVM2</accession>
<keyword evidence="1" id="KW-0712">Selenocysteine</keyword>
<keyword evidence="5" id="KW-1185">Reference proteome</keyword>
<evidence type="ECO:0000313" key="4">
    <source>
        <dbReference type="EMBL" id="CAF1434457.1"/>
    </source>
</evidence>
<dbReference type="Proteomes" id="UP000663877">
    <property type="component" value="Unassembled WGS sequence"/>
</dbReference>
<comment type="function">
    <text evidence="1">Responsible for the deiodination of T4 (3,5,3',5'-tetraiodothyronine).</text>
</comment>
<gene>
    <name evidence="3" type="ORF">BJG266_LOCUS7873</name>
    <name evidence="4" type="ORF">QVE165_LOCUS39180</name>
</gene>
<evidence type="ECO:0000313" key="5">
    <source>
        <dbReference type="Proteomes" id="UP000663832"/>
    </source>
</evidence>
<dbReference type="EMBL" id="CAJNOM010000431">
    <property type="protein sequence ID" value="CAF1434457.1"/>
    <property type="molecule type" value="Genomic_DNA"/>
</dbReference>
<dbReference type="PANTHER" id="PTHR11781">
    <property type="entry name" value="IODOTHYRONINE DEIODINASE"/>
    <property type="match status" value="1"/>
</dbReference>
<dbReference type="Gene3D" id="3.40.30.10">
    <property type="entry name" value="Glutaredoxin"/>
    <property type="match status" value="1"/>
</dbReference>
<keyword evidence="1" id="KW-0893">Thyroid hormones biosynthesis</keyword>
<proteinExistence type="inferred from homology"/>
<comment type="similarity">
    <text evidence="1">Belongs to the iodothyronine deiodinase family.</text>
</comment>
<dbReference type="InterPro" id="IPR000643">
    <property type="entry name" value="Iodothyronine_deiodinase"/>
</dbReference>
<name>A0A813VVM2_9BILA</name>
<dbReference type="GO" id="GO:0042446">
    <property type="term" value="P:hormone biosynthetic process"/>
    <property type="evidence" value="ECO:0007669"/>
    <property type="project" value="UniProtKB-KW"/>
</dbReference>
<evidence type="ECO:0000256" key="1">
    <source>
        <dbReference type="RuleBase" id="RU000676"/>
    </source>
</evidence>
<protein>
    <recommendedName>
        <fullName evidence="1">Iodothyronine deiodinase</fullName>
    </recommendedName>
</protein>
<comment type="caution">
    <text evidence="3">The sequence shown here is derived from an EMBL/GenBank/DDBJ whole genome shotgun (WGS) entry which is preliminary data.</text>
</comment>
<feature type="region of interest" description="Disordered" evidence="2">
    <location>
        <begin position="26"/>
        <end position="60"/>
    </location>
</feature>
<dbReference type="OrthoDB" id="428577at2759"/>
<keyword evidence="1" id="KW-0560">Oxidoreductase</keyword>
<evidence type="ECO:0000313" key="3">
    <source>
        <dbReference type="EMBL" id="CAF0851653.1"/>
    </source>
</evidence>
<dbReference type="Pfam" id="PF00837">
    <property type="entry name" value="T4_deiodinase"/>
    <property type="match status" value="1"/>
</dbReference>
<evidence type="ECO:0000256" key="2">
    <source>
        <dbReference type="SAM" id="MobiDB-lite"/>
    </source>
</evidence>
<sequence>MDVSTTSPDDALKKRYAELAEKTAMAIANEGPPPNINDRPVIPNSLPALPRYEPPPPRRPQRLRHMVCRMFFPTSGHLGFDTIKLTTELPSIEIVREMVIYETRLRLSDSIQEIMDQYYTDECAVTALVRSHAPNGIRLLAIYIAEAHARNEWPVGKTISCIDQPTTLAERLNNAQQFKKNFNFEMSMLVDNMDNTFHITYGSWPFRFFVIYDGKLVLKAEPDKETFTYDINEIDNWIANFYQSRSQTI</sequence>
<dbReference type="PANTHER" id="PTHR11781:SF22">
    <property type="entry name" value="TYPE I IODOTHYRONINE DEIODINASE"/>
    <property type="match status" value="1"/>
</dbReference>
<organism evidence="3 6">
    <name type="scientific">Adineta steineri</name>
    <dbReference type="NCBI Taxonomy" id="433720"/>
    <lineage>
        <taxon>Eukaryota</taxon>
        <taxon>Metazoa</taxon>
        <taxon>Spiralia</taxon>
        <taxon>Gnathifera</taxon>
        <taxon>Rotifera</taxon>
        <taxon>Eurotatoria</taxon>
        <taxon>Bdelloidea</taxon>
        <taxon>Adinetida</taxon>
        <taxon>Adinetidae</taxon>
        <taxon>Adineta</taxon>
    </lineage>
</organism>
<dbReference type="EMBL" id="CAJNOI010000024">
    <property type="protein sequence ID" value="CAF0851653.1"/>
    <property type="molecule type" value="Genomic_DNA"/>
</dbReference>
<dbReference type="Proteomes" id="UP000663832">
    <property type="component" value="Unassembled WGS sequence"/>
</dbReference>
<evidence type="ECO:0000313" key="6">
    <source>
        <dbReference type="Proteomes" id="UP000663877"/>
    </source>
</evidence>
<dbReference type="AlphaFoldDB" id="A0A813VVM2"/>
<dbReference type="GO" id="GO:0004800">
    <property type="term" value="F:thyroxine 5'-deiodinase activity"/>
    <property type="evidence" value="ECO:0007669"/>
    <property type="project" value="InterPro"/>
</dbReference>